<evidence type="ECO:0000313" key="1">
    <source>
        <dbReference type="EMBL" id="KAI4346932.1"/>
    </source>
</evidence>
<keyword evidence="2" id="KW-1185">Reference proteome</keyword>
<evidence type="ECO:0000313" key="2">
    <source>
        <dbReference type="Proteomes" id="UP000828941"/>
    </source>
</evidence>
<organism evidence="1 2">
    <name type="scientific">Bauhinia variegata</name>
    <name type="common">Purple orchid tree</name>
    <name type="synonym">Phanera variegata</name>
    <dbReference type="NCBI Taxonomy" id="167791"/>
    <lineage>
        <taxon>Eukaryota</taxon>
        <taxon>Viridiplantae</taxon>
        <taxon>Streptophyta</taxon>
        <taxon>Embryophyta</taxon>
        <taxon>Tracheophyta</taxon>
        <taxon>Spermatophyta</taxon>
        <taxon>Magnoliopsida</taxon>
        <taxon>eudicotyledons</taxon>
        <taxon>Gunneridae</taxon>
        <taxon>Pentapetalae</taxon>
        <taxon>rosids</taxon>
        <taxon>fabids</taxon>
        <taxon>Fabales</taxon>
        <taxon>Fabaceae</taxon>
        <taxon>Cercidoideae</taxon>
        <taxon>Cercideae</taxon>
        <taxon>Bauhiniinae</taxon>
        <taxon>Bauhinia</taxon>
    </lineage>
</organism>
<reference evidence="1 2" key="1">
    <citation type="journal article" date="2022" name="DNA Res.">
        <title>Chromosomal-level genome assembly of the orchid tree Bauhinia variegata (Leguminosae; Cercidoideae) supports the allotetraploid origin hypothesis of Bauhinia.</title>
        <authorList>
            <person name="Zhong Y."/>
            <person name="Chen Y."/>
            <person name="Zheng D."/>
            <person name="Pang J."/>
            <person name="Liu Y."/>
            <person name="Luo S."/>
            <person name="Meng S."/>
            <person name="Qian L."/>
            <person name="Wei D."/>
            <person name="Dai S."/>
            <person name="Zhou R."/>
        </authorList>
    </citation>
    <scope>NUCLEOTIDE SEQUENCE [LARGE SCALE GENOMIC DNA]</scope>
    <source>
        <strain evidence="1">BV-YZ2020</strain>
    </source>
</reference>
<protein>
    <submittedName>
        <fullName evidence="1">Uncharacterized protein</fullName>
    </submittedName>
</protein>
<dbReference type="Proteomes" id="UP000828941">
    <property type="component" value="Chromosome 4"/>
</dbReference>
<accession>A0ACB9PDP2</accession>
<sequence>MNFNKSSKANEEEQTVELFWQQQMFDIAHNKAHKSHHQLPLARIKKIIKADKEVKMVSTETPIVVGKACEIFIQELTLRAWMCTEGCKRRTMQNCDIARAIQRCDVLDFLREVVPIEDHHCCVHNSQDDKEENAAQSAEGTQVFPPGDGEPSMENMGNNMVARDQEQFPQPYYTMQPTFLPPSNFPYHLPPKGGEWDSGATRSCGNGLFGKEENGVENISHRLRRFSILCFVFSVVAVTGRLVAKKIEHSIRDRLGWPRGAGEA</sequence>
<dbReference type="EMBL" id="CM039429">
    <property type="protein sequence ID" value="KAI4346932.1"/>
    <property type="molecule type" value="Genomic_DNA"/>
</dbReference>
<proteinExistence type="predicted"/>
<gene>
    <name evidence="1" type="ORF">L6164_007795</name>
</gene>
<comment type="caution">
    <text evidence="1">The sequence shown here is derived from an EMBL/GenBank/DDBJ whole genome shotgun (WGS) entry which is preliminary data.</text>
</comment>
<name>A0ACB9PDP2_BAUVA</name>